<reference evidence="1 2" key="1">
    <citation type="journal article" date="2021" name="Elife">
        <title>Chloroplast acquisition without the gene transfer in kleptoplastic sea slugs, Plakobranchus ocellatus.</title>
        <authorList>
            <person name="Maeda T."/>
            <person name="Takahashi S."/>
            <person name="Yoshida T."/>
            <person name="Shimamura S."/>
            <person name="Takaki Y."/>
            <person name="Nagai Y."/>
            <person name="Toyoda A."/>
            <person name="Suzuki Y."/>
            <person name="Arimoto A."/>
            <person name="Ishii H."/>
            <person name="Satoh N."/>
            <person name="Nishiyama T."/>
            <person name="Hasebe M."/>
            <person name="Maruyama T."/>
            <person name="Minagawa J."/>
            <person name="Obokata J."/>
            <person name="Shigenobu S."/>
        </authorList>
    </citation>
    <scope>NUCLEOTIDE SEQUENCE [LARGE SCALE GENOMIC DNA]</scope>
</reference>
<sequence length="149" mass="16439">MVQCVSDASWGHWFTNSSGSCICSECWGLYGAVCIRLLLEALVYKQLWVLHMLRMLGSIRCSVYQTPHGGFGLQTVLELAYAPNATWCSVSGNQSVFCEDSCLNAIVTADRIDSVNFSCIMMSTKTSTSRQQTQRASQLKPTKPLTVLV</sequence>
<keyword evidence="2" id="KW-1185">Reference proteome</keyword>
<proteinExistence type="predicted"/>
<organism evidence="1 2">
    <name type="scientific">Elysia marginata</name>
    <dbReference type="NCBI Taxonomy" id="1093978"/>
    <lineage>
        <taxon>Eukaryota</taxon>
        <taxon>Metazoa</taxon>
        <taxon>Spiralia</taxon>
        <taxon>Lophotrochozoa</taxon>
        <taxon>Mollusca</taxon>
        <taxon>Gastropoda</taxon>
        <taxon>Heterobranchia</taxon>
        <taxon>Euthyneura</taxon>
        <taxon>Panpulmonata</taxon>
        <taxon>Sacoglossa</taxon>
        <taxon>Placobranchoidea</taxon>
        <taxon>Plakobranchidae</taxon>
        <taxon>Elysia</taxon>
    </lineage>
</organism>
<comment type="caution">
    <text evidence="1">The sequence shown here is derived from an EMBL/GenBank/DDBJ whole genome shotgun (WGS) entry which is preliminary data.</text>
</comment>
<evidence type="ECO:0000313" key="2">
    <source>
        <dbReference type="Proteomes" id="UP000762676"/>
    </source>
</evidence>
<evidence type="ECO:0000313" key="1">
    <source>
        <dbReference type="EMBL" id="GFR77486.1"/>
    </source>
</evidence>
<dbReference type="AlphaFoldDB" id="A0AAV4FX35"/>
<accession>A0AAV4FX35</accession>
<dbReference type="Proteomes" id="UP000762676">
    <property type="component" value="Unassembled WGS sequence"/>
</dbReference>
<dbReference type="EMBL" id="BMAT01000977">
    <property type="protein sequence ID" value="GFR77486.1"/>
    <property type="molecule type" value="Genomic_DNA"/>
</dbReference>
<protein>
    <submittedName>
        <fullName evidence="1">Uncharacterized protein</fullName>
    </submittedName>
</protein>
<name>A0AAV4FX35_9GAST</name>
<gene>
    <name evidence="1" type="ORF">ElyMa_000509500</name>
</gene>